<dbReference type="GO" id="GO:0015668">
    <property type="term" value="F:type III site-specific deoxyribonuclease activity"/>
    <property type="evidence" value="ECO:0007669"/>
    <property type="project" value="UniProtKB-EC"/>
</dbReference>
<feature type="domain" description="Type III restriction enzyme C-terminal endonuclease" evidence="2">
    <location>
        <begin position="850"/>
        <end position="954"/>
    </location>
</feature>
<dbReference type="NCBIfam" id="NF012027">
    <property type="entry name" value="PRK15483.1"/>
    <property type="match status" value="1"/>
</dbReference>
<organism evidence="3 4">
    <name type="scientific">Neisseria meningitidis serogroup B</name>
    <dbReference type="NCBI Taxonomy" id="491"/>
    <lineage>
        <taxon>Bacteria</taxon>
        <taxon>Pseudomonadati</taxon>
        <taxon>Pseudomonadota</taxon>
        <taxon>Betaproteobacteria</taxon>
        <taxon>Neisseriales</taxon>
        <taxon>Neisseriaceae</taxon>
        <taxon>Neisseria</taxon>
    </lineage>
</organism>
<dbReference type="AlphaFoldDB" id="A0A0H5DLN1"/>
<dbReference type="InterPro" id="IPR027417">
    <property type="entry name" value="P-loop_NTPase"/>
</dbReference>
<accession>A0A0H5DLN1</accession>
<evidence type="ECO:0000259" key="2">
    <source>
        <dbReference type="Pfam" id="PF19778"/>
    </source>
</evidence>
<dbReference type="EMBL" id="CVTF01000035">
    <property type="protein sequence ID" value="CRL92354.1"/>
    <property type="molecule type" value="Genomic_DNA"/>
</dbReference>
<dbReference type="Pfam" id="PF19778">
    <property type="entry name" value="RE_endonuc"/>
    <property type="match status" value="1"/>
</dbReference>
<feature type="domain" description="Helicase/UvrB N-terminal" evidence="1">
    <location>
        <begin position="46"/>
        <end position="254"/>
    </location>
</feature>
<dbReference type="Proteomes" id="UP000182715">
    <property type="component" value="Unassembled WGS sequence"/>
</dbReference>
<keyword evidence="3" id="KW-0378">Hydrolase</keyword>
<dbReference type="SUPFAM" id="SSF52540">
    <property type="entry name" value="P-loop containing nucleoside triphosphate hydrolases"/>
    <property type="match status" value="2"/>
</dbReference>
<protein>
    <submittedName>
        <fullName evidence="3">Type III restriction-modification system restriction subunit</fullName>
        <ecNumber evidence="3">3.1.21.5</ecNumber>
    </submittedName>
</protein>
<dbReference type="SMR" id="A0A0H5DLN1"/>
<dbReference type="GO" id="GO:0003677">
    <property type="term" value="F:DNA binding"/>
    <property type="evidence" value="ECO:0007669"/>
    <property type="project" value="InterPro"/>
</dbReference>
<dbReference type="Pfam" id="PF04851">
    <property type="entry name" value="ResIII"/>
    <property type="match status" value="1"/>
</dbReference>
<dbReference type="InterPro" id="IPR045572">
    <property type="entry name" value="RE_endonuc_C"/>
</dbReference>
<dbReference type="OMA" id="CETKGYE"/>
<dbReference type="EC" id="3.1.21.5" evidence="3"/>
<evidence type="ECO:0000259" key="1">
    <source>
        <dbReference type="Pfam" id="PF04851"/>
    </source>
</evidence>
<name>A0A0H5DLN1_NEIMI</name>
<dbReference type="GO" id="GO:0005524">
    <property type="term" value="F:ATP binding"/>
    <property type="evidence" value="ECO:0007669"/>
    <property type="project" value="InterPro"/>
</dbReference>
<proteinExistence type="predicted"/>
<evidence type="ECO:0000313" key="4">
    <source>
        <dbReference type="Proteomes" id="UP000182715"/>
    </source>
</evidence>
<dbReference type="Gene3D" id="3.40.50.300">
    <property type="entry name" value="P-loop containing nucleotide triphosphate hydrolases"/>
    <property type="match status" value="2"/>
</dbReference>
<sequence length="979" mass="111500">MSGFNYEKNQPHQMRAVSAVLGVFDGATPKYRTADENPELLFAAKQYANNILKVQSQNGIDGRFPDRSDDQNILDISMETGTGKTYTYTQTMFELHRWLGVFKFIVVVPTLSIKAGTQQFLQSKALAEHFEQDFGGDYEGVRLKTYVVESAKKNKGKKSNAPITIEQFVKAENKKEIHVLLINAGMVNSSSMNDTGDKALKDLFDNPVDALAAVRPFMIVDEPHKFPTRDSAKTWGNIKRLKPQYILRYGATFNDEYYNLLYRLTAVDAFNDGLVKGVRVFQEEMQGGMDAAVKLVSSDGKEAKFELNEKDKKQTFKLAKGEDLAQIHPAISDLKIDKMNKTVVVLSNGLELKTGAVINPYSYSQTVQDAMMQRAVAEHFKLERALLAERAPQPKIKPLTLFFIDDIAGYRSGNELSGSLKDKFESWIRAEAARRLKTESDPFYRDYLQKTLDDVSACHGGYFSKDNTDSDDRIEQEINEILHDKEKLLSLDNPRRFIFSKWTLREGWDNPNVFQICKLRSSGSTTSKLQEVGRGLRLPVNELMARVRDVPYKLNYFVDSSEKDFVKQLVGEINDNSFQEEISKKFTEELKQKILQKYPDIKPLVLVNQLFLDGIIDDNENFAEDGYDKLKAAYPEAFPKGLDKGKVSNAKDEGKDTIIMREGKYEELKALWELIHHKAVLQYKIKDEAEFADLFTAYLHENAAKFPQAGIRTAVNEAYINNGLMLSRRIDSFEDEDFIRFNTMTYREFLEKLAQTAKIRMQTLHQAFYCIRNELNIGDFLNMQTIAQIKNGFNRFLLHHSFHKFELDYRLVGSKIHPTKFTNKDGKPRAVKKADLGRFEDTEHRPAAGYLFGEIFYDSDIEHENVANNQIEGVIVFTKIPRNSIKIPVAGGGTYSPDFAYIVKTKSGEILNFVIEAKGTDGAEDLRKSEERKIKHAEKLFAEISKEIKVVFKTQFDGERIAELIGQNMPAGGHSENGR</sequence>
<evidence type="ECO:0000313" key="3">
    <source>
        <dbReference type="EMBL" id="CRL92354.1"/>
    </source>
</evidence>
<reference evidence="3 4" key="1">
    <citation type="submission" date="2014-11" db="EMBL/GenBank/DDBJ databases">
        <authorList>
            <person name="Diene M.Seydina."/>
        </authorList>
    </citation>
    <scope>NUCLEOTIDE SEQUENCE [LARGE SCALE GENOMIC DNA]</scope>
    <source>
        <strain evidence="3 4">Neisseria meningitidis CHUV</strain>
    </source>
</reference>
<dbReference type="InterPro" id="IPR006935">
    <property type="entry name" value="Helicase/UvrB_N"/>
</dbReference>